<comment type="similarity">
    <text evidence="10 11">Belongs to the TonB-dependent receptor family.</text>
</comment>
<dbReference type="PROSITE" id="PS52016">
    <property type="entry name" value="TONB_DEPENDENT_REC_3"/>
    <property type="match status" value="1"/>
</dbReference>
<feature type="chain" id="PRO_5017631599" description="SusC/RagA family TonB-linked outer membrane protein" evidence="12">
    <location>
        <begin position="24"/>
        <end position="1082"/>
    </location>
</feature>
<dbReference type="GO" id="GO:0015344">
    <property type="term" value="F:siderophore uptake transmembrane transporter activity"/>
    <property type="evidence" value="ECO:0007669"/>
    <property type="project" value="TreeGrafter"/>
</dbReference>
<evidence type="ECO:0000256" key="5">
    <source>
        <dbReference type="ARBA" id="ARBA00022729"/>
    </source>
</evidence>
<dbReference type="InterPro" id="IPR023996">
    <property type="entry name" value="TonB-dep_OMP_SusC/RagA"/>
</dbReference>
<evidence type="ECO:0000256" key="4">
    <source>
        <dbReference type="ARBA" id="ARBA00022692"/>
    </source>
</evidence>
<protein>
    <recommendedName>
        <fullName evidence="17">SusC/RagA family TonB-linked outer membrane protein</fullName>
    </recommendedName>
</protein>
<evidence type="ECO:0000256" key="8">
    <source>
        <dbReference type="ARBA" id="ARBA00023170"/>
    </source>
</evidence>
<dbReference type="SUPFAM" id="SSF56935">
    <property type="entry name" value="Porins"/>
    <property type="match status" value="1"/>
</dbReference>
<keyword evidence="3 10" id="KW-1134">Transmembrane beta strand</keyword>
<comment type="caution">
    <text evidence="15">The sequence shown here is derived from an EMBL/GenBank/DDBJ whole genome shotgun (WGS) entry which is preliminary data.</text>
</comment>
<keyword evidence="4 10" id="KW-0812">Transmembrane</keyword>
<dbReference type="InterPro" id="IPR008969">
    <property type="entry name" value="CarboxyPept-like_regulatory"/>
</dbReference>
<keyword evidence="7 10" id="KW-0472">Membrane</keyword>
<dbReference type="Pfam" id="PF00593">
    <property type="entry name" value="TonB_dep_Rec_b-barrel"/>
    <property type="match status" value="1"/>
</dbReference>
<gene>
    <name evidence="15" type="ORF">DSL64_22805</name>
</gene>
<evidence type="ECO:0000256" key="12">
    <source>
        <dbReference type="SAM" id="SignalP"/>
    </source>
</evidence>
<evidence type="ECO:0000256" key="3">
    <source>
        <dbReference type="ARBA" id="ARBA00022452"/>
    </source>
</evidence>
<evidence type="ECO:0000313" key="16">
    <source>
        <dbReference type="Proteomes" id="UP000256373"/>
    </source>
</evidence>
<dbReference type="Gene3D" id="2.170.130.10">
    <property type="entry name" value="TonB-dependent receptor, plug domain"/>
    <property type="match status" value="1"/>
</dbReference>
<dbReference type="Gene3D" id="2.60.40.1120">
    <property type="entry name" value="Carboxypeptidase-like, regulatory domain"/>
    <property type="match status" value="1"/>
</dbReference>
<evidence type="ECO:0000256" key="11">
    <source>
        <dbReference type="RuleBase" id="RU003357"/>
    </source>
</evidence>
<evidence type="ECO:0000256" key="2">
    <source>
        <dbReference type="ARBA" id="ARBA00022448"/>
    </source>
</evidence>
<dbReference type="AlphaFoldDB" id="A0A3D8Y5E0"/>
<sequence>MKSKIYSLLVLLTTLFTATQGKAQTVGIKLKDAPLLEIFSELEKQTGVSFNYDASEVNVRRRYDLSYKGSLNGALAQLSNEAGLIFRTEGKRILVRPAVKRFMSGKVTDTETGEGIPGVTVKIANGKVLAITDVTGNYSGILAVAQPARAQLEFRMLGMKTVISPILGNRITFDIALQTDSHNMDEVVITNAYTNGTAKEEVIGSVSQITAKELQVNRPIESIDKMLEGLAAGVYVEPNTTLGTPVKINIRGQGTLTAIGGGRTTSSQPLFVIDGIPIQEQNRGDASAVFNNETLINPIAGINPQDIASISVLKDASATTIYGANAANGVIIITTKSGQEGKTIANVSYNTGVSSFINRMKLLSGPQYYQLKKEALMNDGFTESQAANQSGSPTINTDWLGLTNRNATYHNVNADLSGGKAGLKYRFSTGYPNQQASSIGNSIQQMNMSLRVDNVISKKFKFGITLSPSLMLRDGIDNYANAAYLPPNIAPYDVNGNFSELLLIPNPLAVLAQNTDKSSNLTLNGNANLHYNVTSYLTVSGRIGANFLQGKQMLYSSAKNATGRNAGGNLRIFDRQSLGWLGYVQASFDKTFATRHAVNVLAGYEVQDKTTVLLGGTGMGFSYDRIRELSQAATRSSVSSKQEDATISYYAQANYNLDKKYLFTSSIRADQSSMFGNDKQLALNGAVGLGWIVSKEHFLTDHHAITFLKLKTSYGSTANSRIGTYAARGLYNFSYQNYNGEVAAVPDGSSAANPDLGWETNLKLNVGLDLTLFDKYSINLEYYNNTVHDLISNITVPYESGYTGISANTGKMRNQGLDLTIKTNPIEREHFIWNSVFLMGFNKNKILSFNNGYSSIFADPEGTSGDVNAASKEGYSTSAIWGIRWAGINPQTGLEQFYDPSGNIVDRTTIRTYPSDSWVVLGDKLPKFQGSWINTINYKQMSVTINLLYSYGANFMEPVTYFSDGRNLQNSNMSINLLDRWQQPGDVAEVSKLSIGKGLVRNSSRYLHDLSFIKLSNVTFNYRLPDSVTGKLKMKSMSVFVNATNLGYWYREKSRKDRNGIAEIRFNYPEARTFNLGLNINF</sequence>
<evidence type="ECO:0000256" key="6">
    <source>
        <dbReference type="ARBA" id="ARBA00023077"/>
    </source>
</evidence>
<evidence type="ECO:0000256" key="7">
    <source>
        <dbReference type="ARBA" id="ARBA00023136"/>
    </source>
</evidence>
<evidence type="ECO:0000259" key="13">
    <source>
        <dbReference type="Pfam" id="PF00593"/>
    </source>
</evidence>
<dbReference type="Pfam" id="PF13715">
    <property type="entry name" value="CarbopepD_reg_2"/>
    <property type="match status" value="1"/>
</dbReference>
<evidence type="ECO:0000259" key="14">
    <source>
        <dbReference type="Pfam" id="PF07715"/>
    </source>
</evidence>
<dbReference type="Proteomes" id="UP000256373">
    <property type="component" value="Unassembled WGS sequence"/>
</dbReference>
<keyword evidence="9 10" id="KW-0998">Cell outer membrane</keyword>
<evidence type="ECO:0008006" key="17">
    <source>
        <dbReference type="Google" id="ProtNLM"/>
    </source>
</evidence>
<feature type="signal peptide" evidence="12">
    <location>
        <begin position="1"/>
        <end position="23"/>
    </location>
</feature>
<keyword evidence="16" id="KW-1185">Reference proteome</keyword>
<dbReference type="InterPro" id="IPR036942">
    <property type="entry name" value="Beta-barrel_TonB_sf"/>
</dbReference>
<dbReference type="InterPro" id="IPR000531">
    <property type="entry name" value="Beta-barrel_TonB"/>
</dbReference>
<dbReference type="EMBL" id="QNUL01000025">
    <property type="protein sequence ID" value="REA57767.1"/>
    <property type="molecule type" value="Genomic_DNA"/>
</dbReference>
<dbReference type="RefSeq" id="WP_115833258.1">
    <property type="nucleotide sequence ID" value="NZ_QNUL01000025.1"/>
</dbReference>
<dbReference type="InterPro" id="IPR012910">
    <property type="entry name" value="Plug_dom"/>
</dbReference>
<keyword evidence="5 12" id="KW-0732">Signal</keyword>
<feature type="domain" description="TonB-dependent receptor plug" evidence="14">
    <location>
        <begin position="199"/>
        <end position="330"/>
    </location>
</feature>
<evidence type="ECO:0000256" key="10">
    <source>
        <dbReference type="PROSITE-ProRule" id="PRU01360"/>
    </source>
</evidence>
<proteinExistence type="inferred from homology"/>
<keyword evidence="6 11" id="KW-0798">TonB box</keyword>
<dbReference type="NCBIfam" id="TIGR04056">
    <property type="entry name" value="OMP_RagA_SusC"/>
    <property type="match status" value="1"/>
</dbReference>
<evidence type="ECO:0000313" key="15">
    <source>
        <dbReference type="EMBL" id="REA57767.1"/>
    </source>
</evidence>
<dbReference type="InterPro" id="IPR037066">
    <property type="entry name" value="Plug_dom_sf"/>
</dbReference>
<dbReference type="PANTHER" id="PTHR30069">
    <property type="entry name" value="TONB-DEPENDENT OUTER MEMBRANE RECEPTOR"/>
    <property type="match status" value="1"/>
</dbReference>
<reference evidence="15 16" key="1">
    <citation type="submission" date="2018-07" db="EMBL/GenBank/DDBJ databases">
        <title>Dyadobacter roseus sp. nov., isolated from rose rhizosphere soil.</title>
        <authorList>
            <person name="Chen L."/>
        </authorList>
    </citation>
    <scope>NUCLEOTIDE SEQUENCE [LARGE SCALE GENOMIC DNA]</scope>
    <source>
        <strain evidence="15 16">RS19</strain>
    </source>
</reference>
<feature type="domain" description="TonB-dependent receptor-like beta-barrel" evidence="13">
    <location>
        <begin position="490"/>
        <end position="921"/>
    </location>
</feature>
<dbReference type="GO" id="GO:0044718">
    <property type="term" value="P:siderophore transmembrane transport"/>
    <property type="evidence" value="ECO:0007669"/>
    <property type="project" value="TreeGrafter"/>
</dbReference>
<dbReference type="Gene3D" id="2.40.170.20">
    <property type="entry name" value="TonB-dependent receptor, beta-barrel domain"/>
    <property type="match status" value="1"/>
</dbReference>
<dbReference type="SUPFAM" id="SSF49464">
    <property type="entry name" value="Carboxypeptidase regulatory domain-like"/>
    <property type="match status" value="1"/>
</dbReference>
<name>A0A3D8Y5E0_9BACT</name>
<keyword evidence="8" id="KW-0675">Receptor</keyword>
<evidence type="ECO:0000256" key="1">
    <source>
        <dbReference type="ARBA" id="ARBA00004571"/>
    </source>
</evidence>
<accession>A0A3D8Y5E0</accession>
<comment type="subcellular location">
    <subcellularLocation>
        <location evidence="1 10">Cell outer membrane</location>
        <topology evidence="1 10">Multi-pass membrane protein</topology>
    </subcellularLocation>
</comment>
<dbReference type="GO" id="GO:0009279">
    <property type="term" value="C:cell outer membrane"/>
    <property type="evidence" value="ECO:0007669"/>
    <property type="project" value="UniProtKB-SubCell"/>
</dbReference>
<dbReference type="OrthoDB" id="9768177at2"/>
<organism evidence="15 16">
    <name type="scientific">Dyadobacter luteus</name>
    <dbReference type="NCBI Taxonomy" id="2259619"/>
    <lineage>
        <taxon>Bacteria</taxon>
        <taxon>Pseudomonadati</taxon>
        <taxon>Bacteroidota</taxon>
        <taxon>Cytophagia</taxon>
        <taxon>Cytophagales</taxon>
        <taxon>Spirosomataceae</taxon>
        <taxon>Dyadobacter</taxon>
    </lineage>
</organism>
<dbReference type="NCBIfam" id="TIGR04057">
    <property type="entry name" value="SusC_RagA_signa"/>
    <property type="match status" value="1"/>
</dbReference>
<dbReference type="InterPro" id="IPR023997">
    <property type="entry name" value="TonB-dep_OMP_SusC/RagA_CS"/>
</dbReference>
<dbReference type="InterPro" id="IPR039426">
    <property type="entry name" value="TonB-dep_rcpt-like"/>
</dbReference>
<dbReference type="Pfam" id="PF07715">
    <property type="entry name" value="Plug"/>
    <property type="match status" value="1"/>
</dbReference>
<evidence type="ECO:0000256" key="9">
    <source>
        <dbReference type="ARBA" id="ARBA00023237"/>
    </source>
</evidence>
<dbReference type="PANTHER" id="PTHR30069:SF29">
    <property type="entry name" value="HEMOGLOBIN AND HEMOGLOBIN-HAPTOGLOBIN-BINDING PROTEIN 1-RELATED"/>
    <property type="match status" value="1"/>
</dbReference>
<keyword evidence="2 10" id="KW-0813">Transport</keyword>